<organism evidence="1 2">
    <name type="scientific">Sclerotinia sclerotiorum (strain ATCC 18683 / 1980 / Ss-1)</name>
    <name type="common">White mold</name>
    <name type="synonym">Whetzelinia sclerotiorum</name>
    <dbReference type="NCBI Taxonomy" id="665079"/>
    <lineage>
        <taxon>Eukaryota</taxon>
        <taxon>Fungi</taxon>
        <taxon>Dikarya</taxon>
        <taxon>Ascomycota</taxon>
        <taxon>Pezizomycotina</taxon>
        <taxon>Leotiomycetes</taxon>
        <taxon>Helotiales</taxon>
        <taxon>Sclerotiniaceae</taxon>
        <taxon>Sclerotinia</taxon>
    </lineage>
</organism>
<evidence type="ECO:0000313" key="1">
    <source>
        <dbReference type="EMBL" id="EDN95360.1"/>
    </source>
</evidence>
<gene>
    <name evidence="1" type="ORF">SS1G_11237</name>
</gene>
<dbReference type="HOGENOM" id="CLU_2211562_0_0_1"/>
<dbReference type="KEGG" id="ssl:SS1G_11237"/>
<dbReference type="AlphaFoldDB" id="A7F0W8"/>
<dbReference type="InParanoid" id="A7F0W8"/>
<proteinExistence type="predicted"/>
<dbReference type="Proteomes" id="UP000001312">
    <property type="component" value="Unassembled WGS sequence"/>
</dbReference>
<dbReference type="GeneID" id="5483886"/>
<name>A7F0W8_SCLS1</name>
<sequence>MWWNEGFFDESLEMPIVNSMGSYVKPMLLSPLTRHSDHTPKIEGDQFGLNPAKIWDDGHLFSKHSPMPVGLFVGSSEFLLLKIDGLDNLMQVLFLSEGVPETEKSER</sequence>
<reference evidence="2" key="1">
    <citation type="journal article" date="2011" name="PLoS Genet.">
        <title>Genomic analysis of the necrotrophic fungal pathogens Sclerotinia sclerotiorum and Botrytis cinerea.</title>
        <authorList>
            <person name="Amselem J."/>
            <person name="Cuomo C.A."/>
            <person name="van Kan J.A."/>
            <person name="Viaud M."/>
            <person name="Benito E.P."/>
            <person name="Couloux A."/>
            <person name="Coutinho P.M."/>
            <person name="de Vries R.P."/>
            <person name="Dyer P.S."/>
            <person name="Fillinger S."/>
            <person name="Fournier E."/>
            <person name="Gout L."/>
            <person name="Hahn M."/>
            <person name="Kohn L."/>
            <person name="Lapalu N."/>
            <person name="Plummer K.M."/>
            <person name="Pradier J.M."/>
            <person name="Quevillon E."/>
            <person name="Sharon A."/>
            <person name="Simon A."/>
            <person name="ten Have A."/>
            <person name="Tudzynski B."/>
            <person name="Tudzynski P."/>
            <person name="Wincker P."/>
            <person name="Andrew M."/>
            <person name="Anthouard V."/>
            <person name="Beever R.E."/>
            <person name="Beffa R."/>
            <person name="Benoit I."/>
            <person name="Bouzid O."/>
            <person name="Brault B."/>
            <person name="Chen Z."/>
            <person name="Choquer M."/>
            <person name="Collemare J."/>
            <person name="Cotton P."/>
            <person name="Danchin E.G."/>
            <person name="Da Silva C."/>
            <person name="Gautier A."/>
            <person name="Giraud C."/>
            <person name="Giraud T."/>
            <person name="Gonzalez C."/>
            <person name="Grossetete S."/>
            <person name="Guldener U."/>
            <person name="Henrissat B."/>
            <person name="Howlett B.J."/>
            <person name="Kodira C."/>
            <person name="Kretschmer M."/>
            <person name="Lappartient A."/>
            <person name="Leroch M."/>
            <person name="Levis C."/>
            <person name="Mauceli E."/>
            <person name="Neuveglise C."/>
            <person name="Oeser B."/>
            <person name="Pearson M."/>
            <person name="Poulain J."/>
            <person name="Poussereau N."/>
            <person name="Quesneville H."/>
            <person name="Rascle C."/>
            <person name="Schumacher J."/>
            <person name="Segurens B."/>
            <person name="Sexton A."/>
            <person name="Silva E."/>
            <person name="Sirven C."/>
            <person name="Soanes D.M."/>
            <person name="Talbot N.J."/>
            <person name="Templeton M."/>
            <person name="Yandava C."/>
            <person name="Yarden O."/>
            <person name="Zeng Q."/>
            <person name="Rollins J.A."/>
            <person name="Lebrun M.H."/>
            <person name="Dickman M."/>
        </authorList>
    </citation>
    <scope>NUCLEOTIDE SEQUENCE [LARGE SCALE GENOMIC DNA]</scope>
    <source>
        <strain evidence="2">ATCC 18683 / 1980 / Ss-1</strain>
    </source>
</reference>
<dbReference type="RefSeq" id="XP_001587995.1">
    <property type="nucleotide sequence ID" value="XM_001587945.1"/>
</dbReference>
<dbReference type="EMBL" id="CH476637">
    <property type="protein sequence ID" value="EDN95360.1"/>
    <property type="molecule type" value="Genomic_DNA"/>
</dbReference>
<evidence type="ECO:0000313" key="2">
    <source>
        <dbReference type="Proteomes" id="UP000001312"/>
    </source>
</evidence>
<protein>
    <submittedName>
        <fullName evidence="1">Uncharacterized protein</fullName>
    </submittedName>
</protein>
<accession>A7F0W8</accession>
<keyword evidence="2" id="KW-1185">Reference proteome</keyword>